<protein>
    <submittedName>
        <fullName evidence="6">p-loop containing nucleoside triphosphate hydrolase protein</fullName>
    </submittedName>
</protein>
<sequence length="232" mass="26012">MASDNETQLKSLEVLEYKEETSWEDLGLDLDLLRGIYNYGLIIPRHVQHRAIPAILHGHDVIIDAPDMAGKTIALILSALQAIDISNPECQVLILVPVPDMVPKIHHKIQVLTQFMMQLITFECMSARSALPVHEVISRLRQGTQLIVSTPGRVYPHLLGHNSLRSDMIRIVMLDEVEEILSRGFETIVTDILAHLQQNVQLVLATPTLKGDPAIERILGRLKDLVHITQIS</sequence>
<dbReference type="RefSeq" id="XP_021878746.1">
    <property type="nucleotide sequence ID" value="XM_022019541.1"/>
</dbReference>
<dbReference type="Gene3D" id="3.40.50.300">
    <property type="entry name" value="P-loop containing nucleotide triphosphate hydrolases"/>
    <property type="match status" value="1"/>
</dbReference>
<name>A0A1Y2GFA5_9FUNG</name>
<dbReference type="GO" id="GO:0005524">
    <property type="term" value="F:ATP binding"/>
    <property type="evidence" value="ECO:0007669"/>
    <property type="project" value="UniProtKB-KW"/>
</dbReference>
<dbReference type="SMART" id="SM00487">
    <property type="entry name" value="DEXDc"/>
    <property type="match status" value="1"/>
</dbReference>
<dbReference type="OrthoDB" id="2394835at2759"/>
<dbReference type="InterPro" id="IPR027417">
    <property type="entry name" value="P-loop_NTPase"/>
</dbReference>
<comment type="caution">
    <text evidence="6">The sequence shown here is derived from an EMBL/GenBank/DDBJ whole genome shotgun (WGS) entry which is preliminary data.</text>
</comment>
<keyword evidence="1" id="KW-0547">Nucleotide-binding</keyword>
<evidence type="ECO:0000256" key="2">
    <source>
        <dbReference type="ARBA" id="ARBA00022801"/>
    </source>
</evidence>
<dbReference type="PROSITE" id="PS51192">
    <property type="entry name" value="HELICASE_ATP_BIND_1"/>
    <property type="match status" value="1"/>
</dbReference>
<reference evidence="6 7" key="1">
    <citation type="submission" date="2016-07" db="EMBL/GenBank/DDBJ databases">
        <title>Pervasive Adenine N6-methylation of Active Genes in Fungi.</title>
        <authorList>
            <consortium name="DOE Joint Genome Institute"/>
            <person name="Mondo S.J."/>
            <person name="Dannebaum R.O."/>
            <person name="Kuo R.C."/>
            <person name="Labutti K."/>
            <person name="Haridas S."/>
            <person name="Kuo A."/>
            <person name="Salamov A."/>
            <person name="Ahrendt S.R."/>
            <person name="Lipzen A."/>
            <person name="Sullivan W."/>
            <person name="Andreopoulos W.B."/>
            <person name="Clum A."/>
            <person name="Lindquist E."/>
            <person name="Daum C."/>
            <person name="Ramamoorthy G.K."/>
            <person name="Gryganskyi A."/>
            <person name="Culley D."/>
            <person name="Magnuson J.K."/>
            <person name="James T.Y."/>
            <person name="O'Malley M.A."/>
            <person name="Stajich J.E."/>
            <person name="Spatafora J.W."/>
            <person name="Visel A."/>
            <person name="Grigoriev I.V."/>
        </authorList>
    </citation>
    <scope>NUCLEOTIDE SEQUENCE [LARGE SCALE GENOMIC DNA]</scope>
    <source>
        <strain evidence="6 7">NRRL 3116</strain>
    </source>
</reference>
<dbReference type="PANTHER" id="PTHR47960">
    <property type="entry name" value="DEAD-BOX ATP-DEPENDENT RNA HELICASE 50"/>
    <property type="match status" value="1"/>
</dbReference>
<gene>
    <name evidence="6" type="ORF">BCR41DRAFT_141653</name>
</gene>
<keyword evidence="3" id="KW-0347">Helicase</keyword>
<organism evidence="6 7">
    <name type="scientific">Lobosporangium transversale</name>
    <dbReference type="NCBI Taxonomy" id="64571"/>
    <lineage>
        <taxon>Eukaryota</taxon>
        <taxon>Fungi</taxon>
        <taxon>Fungi incertae sedis</taxon>
        <taxon>Mucoromycota</taxon>
        <taxon>Mortierellomycotina</taxon>
        <taxon>Mortierellomycetes</taxon>
        <taxon>Mortierellales</taxon>
        <taxon>Mortierellaceae</taxon>
        <taxon>Lobosporangium</taxon>
    </lineage>
</organism>
<dbReference type="Pfam" id="PF00270">
    <property type="entry name" value="DEAD"/>
    <property type="match status" value="1"/>
</dbReference>
<dbReference type="Proteomes" id="UP000193648">
    <property type="component" value="Unassembled WGS sequence"/>
</dbReference>
<evidence type="ECO:0000259" key="5">
    <source>
        <dbReference type="PROSITE" id="PS51192"/>
    </source>
</evidence>
<proteinExistence type="predicted"/>
<dbReference type="GO" id="GO:0004386">
    <property type="term" value="F:helicase activity"/>
    <property type="evidence" value="ECO:0007669"/>
    <property type="project" value="UniProtKB-KW"/>
</dbReference>
<evidence type="ECO:0000256" key="1">
    <source>
        <dbReference type="ARBA" id="ARBA00022741"/>
    </source>
</evidence>
<dbReference type="GO" id="GO:0003676">
    <property type="term" value="F:nucleic acid binding"/>
    <property type="evidence" value="ECO:0007669"/>
    <property type="project" value="InterPro"/>
</dbReference>
<dbReference type="EMBL" id="MCFF01000035">
    <property type="protein sequence ID" value="ORZ09119.1"/>
    <property type="molecule type" value="Genomic_DNA"/>
</dbReference>
<dbReference type="SUPFAM" id="SSF52540">
    <property type="entry name" value="P-loop containing nucleoside triphosphate hydrolases"/>
    <property type="match status" value="1"/>
</dbReference>
<dbReference type="STRING" id="64571.A0A1Y2GFA5"/>
<dbReference type="InParanoid" id="A0A1Y2GFA5"/>
<dbReference type="AlphaFoldDB" id="A0A1Y2GFA5"/>
<dbReference type="InterPro" id="IPR011545">
    <property type="entry name" value="DEAD/DEAH_box_helicase_dom"/>
</dbReference>
<keyword evidence="4" id="KW-0067">ATP-binding</keyword>
<evidence type="ECO:0000313" key="7">
    <source>
        <dbReference type="Proteomes" id="UP000193648"/>
    </source>
</evidence>
<keyword evidence="7" id="KW-1185">Reference proteome</keyword>
<dbReference type="InterPro" id="IPR014001">
    <property type="entry name" value="Helicase_ATP-bd"/>
</dbReference>
<evidence type="ECO:0000256" key="3">
    <source>
        <dbReference type="ARBA" id="ARBA00022806"/>
    </source>
</evidence>
<feature type="domain" description="Helicase ATP-binding" evidence="5">
    <location>
        <begin position="52"/>
        <end position="227"/>
    </location>
</feature>
<evidence type="ECO:0000256" key="4">
    <source>
        <dbReference type="ARBA" id="ARBA00022840"/>
    </source>
</evidence>
<evidence type="ECO:0000313" key="6">
    <source>
        <dbReference type="EMBL" id="ORZ09119.1"/>
    </source>
</evidence>
<dbReference type="GeneID" id="33561386"/>
<keyword evidence="2 6" id="KW-0378">Hydrolase</keyword>
<dbReference type="GO" id="GO:0016787">
    <property type="term" value="F:hydrolase activity"/>
    <property type="evidence" value="ECO:0007669"/>
    <property type="project" value="UniProtKB-KW"/>
</dbReference>
<accession>A0A1Y2GFA5</accession>